<keyword evidence="2" id="KW-1185">Reference proteome</keyword>
<dbReference type="Proteomes" id="UP000249661">
    <property type="component" value="Unassembled WGS sequence"/>
</dbReference>
<gene>
    <name evidence="1" type="ORF">BO66DRAFT_396144</name>
</gene>
<evidence type="ECO:0000313" key="2">
    <source>
        <dbReference type="Proteomes" id="UP000249661"/>
    </source>
</evidence>
<proteinExistence type="predicted"/>
<reference evidence="1" key="1">
    <citation type="submission" date="2018-02" db="EMBL/GenBank/DDBJ databases">
        <title>The genomes of Aspergillus section Nigri reveals drivers in fungal speciation.</title>
        <authorList>
            <consortium name="DOE Joint Genome Institute"/>
            <person name="Vesth T.C."/>
            <person name="Nybo J."/>
            <person name="Theobald S."/>
            <person name="Brandl J."/>
            <person name="Frisvad J.C."/>
            <person name="Nielsen K.F."/>
            <person name="Lyhne E.K."/>
            <person name="Kogle M.E."/>
            <person name="Kuo A."/>
            <person name="Riley R."/>
            <person name="Clum A."/>
            <person name="Nolan M."/>
            <person name="Lipzen A."/>
            <person name="Salamov A."/>
            <person name="Henrissat B."/>
            <person name="Wiebenga A."/>
            <person name="De vries R.P."/>
            <person name="Grigoriev I.V."/>
            <person name="Mortensen U.H."/>
            <person name="Andersen M.R."/>
            <person name="Baker S.E."/>
        </authorList>
    </citation>
    <scope>NUCLEOTIDE SEQUENCE</scope>
    <source>
        <strain evidence="1">CBS 121060</strain>
    </source>
</reference>
<evidence type="ECO:0000313" key="1">
    <source>
        <dbReference type="EMBL" id="RAH64483.1"/>
    </source>
</evidence>
<organism evidence="1 2">
    <name type="scientific">Aspergillus aculeatinus CBS 121060</name>
    <dbReference type="NCBI Taxonomy" id="1448322"/>
    <lineage>
        <taxon>Eukaryota</taxon>
        <taxon>Fungi</taxon>
        <taxon>Dikarya</taxon>
        <taxon>Ascomycota</taxon>
        <taxon>Pezizomycotina</taxon>
        <taxon>Eurotiomycetes</taxon>
        <taxon>Eurotiomycetidae</taxon>
        <taxon>Eurotiales</taxon>
        <taxon>Aspergillaceae</taxon>
        <taxon>Aspergillus</taxon>
        <taxon>Aspergillus subgen. Circumdati</taxon>
    </lineage>
</organism>
<dbReference type="EMBL" id="KZ825011">
    <property type="protein sequence ID" value="RAH64483.1"/>
    <property type="molecule type" value="Genomic_DNA"/>
</dbReference>
<protein>
    <submittedName>
        <fullName evidence="1">Uncharacterized protein</fullName>
    </submittedName>
</protein>
<accession>A0ACD1GTM2</accession>
<name>A0ACD1GTM2_9EURO</name>
<sequence length="107" mass="12005">MVILTTYVLHEWITAEELHPATRTEWSPGRYPCSKPPASNPEPSPKMPTEPTCVTMKTDARNRPPRRTPLHDPNPLTVPCRTKTMLSNLNALKRSISISHPAAHHHG</sequence>